<dbReference type="SUPFAM" id="SSF55874">
    <property type="entry name" value="ATPase domain of HSP90 chaperone/DNA topoisomerase II/histidine kinase"/>
    <property type="match status" value="1"/>
</dbReference>
<dbReference type="Proteomes" id="UP000443353">
    <property type="component" value="Unassembled WGS sequence"/>
</dbReference>
<keyword evidence="3" id="KW-1185">Reference proteome</keyword>
<protein>
    <submittedName>
        <fullName evidence="2">Anti-sigma regulatory factor</fullName>
    </submittedName>
</protein>
<gene>
    <name evidence="2" type="ORF">GPY61_22385</name>
</gene>
<sequence length="155" mass="16670">MSAALNNAVVFESELLERHRQDRTERTALPLRSDEDVVALRKHVRERAVAIALSLVDQTKLVTAASELARNTLKYGGGGMVYLDALTDGFRKGVGLIFVDNGPGIPDLEMALRDGYTTGGGLGLGLGGSKRLVDEFDIDSRAGEGTAVSVVKWKR</sequence>
<dbReference type="CDD" id="cd16934">
    <property type="entry name" value="HATPase_RsbT-like"/>
    <property type="match status" value="1"/>
</dbReference>
<organism evidence="2 3">
    <name type="scientific">Massilia cellulosiltytica</name>
    <dbReference type="NCBI Taxonomy" id="2683234"/>
    <lineage>
        <taxon>Bacteria</taxon>
        <taxon>Pseudomonadati</taxon>
        <taxon>Pseudomonadota</taxon>
        <taxon>Betaproteobacteria</taxon>
        <taxon>Burkholderiales</taxon>
        <taxon>Oxalobacteraceae</taxon>
        <taxon>Telluria group</taxon>
        <taxon>Massilia</taxon>
    </lineage>
</organism>
<evidence type="ECO:0000313" key="2">
    <source>
        <dbReference type="EMBL" id="MVW62681.1"/>
    </source>
</evidence>
<dbReference type="SMART" id="SM00387">
    <property type="entry name" value="HATPase_c"/>
    <property type="match status" value="1"/>
</dbReference>
<accession>A0A7X3G2T2</accession>
<dbReference type="EMBL" id="WSES01000007">
    <property type="protein sequence ID" value="MVW62681.1"/>
    <property type="molecule type" value="Genomic_DNA"/>
</dbReference>
<dbReference type="RefSeq" id="WP_082577662.1">
    <property type="nucleotide sequence ID" value="NZ_CP168562.1"/>
</dbReference>
<evidence type="ECO:0000259" key="1">
    <source>
        <dbReference type="SMART" id="SM00387"/>
    </source>
</evidence>
<evidence type="ECO:0000313" key="3">
    <source>
        <dbReference type="Proteomes" id="UP000443353"/>
    </source>
</evidence>
<dbReference type="Gene3D" id="3.30.565.10">
    <property type="entry name" value="Histidine kinase-like ATPase, C-terminal domain"/>
    <property type="match status" value="1"/>
</dbReference>
<dbReference type="InterPro" id="IPR003594">
    <property type="entry name" value="HATPase_dom"/>
</dbReference>
<dbReference type="Pfam" id="PF02518">
    <property type="entry name" value="HATPase_c"/>
    <property type="match status" value="1"/>
</dbReference>
<proteinExistence type="predicted"/>
<name>A0A7X3G2T2_9BURK</name>
<feature type="domain" description="Histidine kinase/HSP90-like ATPase" evidence="1">
    <location>
        <begin position="56"/>
        <end position="155"/>
    </location>
</feature>
<dbReference type="InterPro" id="IPR036890">
    <property type="entry name" value="HATPase_C_sf"/>
</dbReference>
<comment type="caution">
    <text evidence="2">The sequence shown here is derived from an EMBL/GenBank/DDBJ whole genome shotgun (WGS) entry which is preliminary data.</text>
</comment>
<reference evidence="2 3" key="1">
    <citation type="submission" date="2019-12" db="EMBL/GenBank/DDBJ databases">
        <authorList>
            <person name="Li C."/>
            <person name="Zhao J."/>
        </authorList>
    </citation>
    <scope>NUCLEOTIDE SEQUENCE [LARGE SCALE GENOMIC DNA]</scope>
    <source>
        <strain evidence="2 3">NEAU-DD11</strain>
    </source>
</reference>
<dbReference type="AlphaFoldDB" id="A0A7X3G2T2"/>